<dbReference type="GO" id="GO:0070681">
    <property type="term" value="P:glutaminyl-tRNAGln biosynthesis via transamidation"/>
    <property type="evidence" value="ECO:0007669"/>
    <property type="project" value="UniProtKB-UniRule"/>
</dbReference>
<dbReference type="InterPro" id="IPR006075">
    <property type="entry name" value="Asn/Gln-tRNA_Trfase_suB/E_cat"/>
</dbReference>
<keyword evidence="4 7" id="KW-0067">ATP-binding</keyword>
<dbReference type="OrthoDB" id="1722066at2759"/>
<dbReference type="NCBIfam" id="NF004014">
    <property type="entry name" value="PRK05477.1-4"/>
    <property type="match status" value="1"/>
</dbReference>
<dbReference type="HAMAP" id="MF_00121">
    <property type="entry name" value="GatB"/>
    <property type="match status" value="1"/>
</dbReference>
<reference evidence="9 10" key="1">
    <citation type="journal article" date="2018" name="MBio">
        <title>Comparative Genomics Reveals the Core Gene Toolbox for the Fungus-Insect Symbiosis.</title>
        <authorList>
            <person name="Wang Y."/>
            <person name="Stata M."/>
            <person name="Wang W."/>
            <person name="Stajich J.E."/>
            <person name="White M.M."/>
            <person name="Moncalvo J.M."/>
        </authorList>
    </citation>
    <scope>NUCLEOTIDE SEQUENCE [LARGE SCALE GENOMIC DNA]</scope>
    <source>
        <strain evidence="9 10">SC-DP-2</strain>
    </source>
</reference>
<dbReference type="GO" id="GO:0032543">
    <property type="term" value="P:mitochondrial translation"/>
    <property type="evidence" value="ECO:0007669"/>
    <property type="project" value="UniProtKB-UniRule"/>
</dbReference>
<dbReference type="PANTHER" id="PTHR11659">
    <property type="entry name" value="GLUTAMYL-TRNA GLN AMIDOTRANSFERASE SUBUNIT B MITOCHONDRIAL AND PROKARYOTIC PET112-RELATED"/>
    <property type="match status" value="1"/>
</dbReference>
<dbReference type="SMART" id="SM00845">
    <property type="entry name" value="GatB_Yqey"/>
    <property type="match status" value="1"/>
</dbReference>
<dbReference type="InterPro" id="IPR017959">
    <property type="entry name" value="Asn/Gln-tRNA_amidoTrfase_suB/E"/>
</dbReference>
<evidence type="ECO:0000256" key="1">
    <source>
        <dbReference type="ARBA" id="ARBA00005306"/>
    </source>
</evidence>
<dbReference type="AlphaFoldDB" id="A0A2T9ZI78"/>
<evidence type="ECO:0000256" key="6">
    <source>
        <dbReference type="ARBA" id="ARBA00047913"/>
    </source>
</evidence>
<evidence type="ECO:0000313" key="9">
    <source>
        <dbReference type="EMBL" id="PVV04291.1"/>
    </source>
</evidence>
<evidence type="ECO:0000256" key="4">
    <source>
        <dbReference type="ARBA" id="ARBA00022840"/>
    </source>
</evidence>
<comment type="subunit">
    <text evidence="7">Subunit of the heterotrimeric GatCAB amidotransferase (AdT) complex, composed of A, B and C subunits.</text>
</comment>
<name>A0A2T9ZI78_9FUNG</name>
<evidence type="ECO:0000259" key="8">
    <source>
        <dbReference type="SMART" id="SM00845"/>
    </source>
</evidence>
<proteinExistence type="inferred from homology"/>
<dbReference type="EMBL" id="MBFS01000142">
    <property type="protein sequence ID" value="PVV04291.1"/>
    <property type="molecule type" value="Genomic_DNA"/>
</dbReference>
<dbReference type="Proteomes" id="UP000245609">
    <property type="component" value="Unassembled WGS sequence"/>
</dbReference>
<dbReference type="GO" id="GO:0005524">
    <property type="term" value="F:ATP binding"/>
    <property type="evidence" value="ECO:0007669"/>
    <property type="project" value="UniProtKB-KW"/>
</dbReference>
<dbReference type="GO" id="GO:0050567">
    <property type="term" value="F:glutaminyl-tRNA synthase (glutamine-hydrolyzing) activity"/>
    <property type="evidence" value="ECO:0007669"/>
    <property type="project" value="UniProtKB-UniRule"/>
</dbReference>
<protein>
    <recommendedName>
        <fullName evidence="7">Glutamyl-tRNA(Gln) amidotransferase subunit B, mitochondrial</fullName>
        <shortName evidence="7">Glu-AdT subunit B</shortName>
        <ecNumber evidence="7">6.3.5.-</ecNumber>
    </recommendedName>
</protein>
<gene>
    <name evidence="9" type="ORF">BB560_001216</name>
</gene>
<dbReference type="SUPFAM" id="SSF55931">
    <property type="entry name" value="Glutamine synthetase/guanido kinase"/>
    <property type="match status" value="1"/>
</dbReference>
<dbReference type="Gene3D" id="1.10.10.410">
    <property type="match status" value="1"/>
</dbReference>
<comment type="subcellular location">
    <subcellularLocation>
        <location evidence="7">Mitochondrion</location>
    </subcellularLocation>
</comment>
<comment type="caution">
    <text evidence="9">The sequence shown here is derived from an EMBL/GenBank/DDBJ whole genome shotgun (WGS) entry which is preliminary data.</text>
</comment>
<comment type="catalytic activity">
    <reaction evidence="6 7">
        <text>L-glutamyl-tRNA(Gln) + L-glutamine + ATP + H2O = L-glutaminyl-tRNA(Gln) + L-glutamate + ADP + phosphate + H(+)</text>
        <dbReference type="Rhea" id="RHEA:17521"/>
        <dbReference type="Rhea" id="RHEA-COMP:9681"/>
        <dbReference type="Rhea" id="RHEA-COMP:9684"/>
        <dbReference type="ChEBI" id="CHEBI:15377"/>
        <dbReference type="ChEBI" id="CHEBI:15378"/>
        <dbReference type="ChEBI" id="CHEBI:29985"/>
        <dbReference type="ChEBI" id="CHEBI:30616"/>
        <dbReference type="ChEBI" id="CHEBI:43474"/>
        <dbReference type="ChEBI" id="CHEBI:58359"/>
        <dbReference type="ChEBI" id="CHEBI:78520"/>
        <dbReference type="ChEBI" id="CHEBI:78521"/>
        <dbReference type="ChEBI" id="CHEBI:456216"/>
    </reaction>
</comment>
<keyword evidence="7" id="KW-0496">Mitochondrion</keyword>
<dbReference type="InterPro" id="IPR018027">
    <property type="entry name" value="Asn/Gln_amidotransferase"/>
</dbReference>
<comment type="function">
    <text evidence="7">Allows the formation of correctly charged Gln-tRNA(Gln) through the transamidation of misacylated Glu-tRNA(Gln) in the mitochondria. The reaction takes place in the presence of glutamine and ATP through an activated gamma-phospho-Glu-tRNA(Gln).</text>
</comment>
<dbReference type="InterPro" id="IPR017958">
    <property type="entry name" value="Gln-tRNA_amidoTrfase_suB_CS"/>
</dbReference>
<dbReference type="InterPro" id="IPR004413">
    <property type="entry name" value="GatB"/>
</dbReference>
<evidence type="ECO:0000256" key="3">
    <source>
        <dbReference type="ARBA" id="ARBA00022741"/>
    </source>
</evidence>
<feature type="domain" description="Asn/Gln amidotransferase" evidence="8">
    <location>
        <begin position="368"/>
        <end position="519"/>
    </location>
</feature>
<dbReference type="Pfam" id="PF02637">
    <property type="entry name" value="GatB_Yqey"/>
    <property type="match status" value="1"/>
</dbReference>
<keyword evidence="10" id="KW-1185">Reference proteome</keyword>
<evidence type="ECO:0000256" key="7">
    <source>
        <dbReference type="HAMAP-Rule" id="MF_03147"/>
    </source>
</evidence>
<dbReference type="NCBIfam" id="TIGR00133">
    <property type="entry name" value="gatB"/>
    <property type="match status" value="1"/>
</dbReference>
<evidence type="ECO:0000256" key="5">
    <source>
        <dbReference type="ARBA" id="ARBA00022917"/>
    </source>
</evidence>
<dbReference type="InterPro" id="IPR023168">
    <property type="entry name" value="GatB_Yqey_C_2"/>
</dbReference>
<evidence type="ECO:0000313" key="10">
    <source>
        <dbReference type="Proteomes" id="UP000245609"/>
    </source>
</evidence>
<dbReference type="Pfam" id="PF02934">
    <property type="entry name" value="GatB_N"/>
    <property type="match status" value="1"/>
</dbReference>
<accession>A0A2T9ZI78</accession>
<dbReference type="PROSITE" id="PS01234">
    <property type="entry name" value="GATB"/>
    <property type="match status" value="1"/>
</dbReference>
<dbReference type="InterPro" id="IPR014746">
    <property type="entry name" value="Gln_synth/guanido_kin_cat_dom"/>
</dbReference>
<keyword evidence="5 7" id="KW-0648">Protein biosynthesis</keyword>
<keyword evidence="2 7" id="KW-0436">Ligase</keyword>
<evidence type="ECO:0000256" key="2">
    <source>
        <dbReference type="ARBA" id="ARBA00022598"/>
    </source>
</evidence>
<dbReference type="GO" id="GO:0005739">
    <property type="term" value="C:mitochondrion"/>
    <property type="evidence" value="ECO:0007669"/>
    <property type="project" value="UniProtKB-SubCell"/>
</dbReference>
<dbReference type="EC" id="6.3.5.-" evidence="7"/>
<dbReference type="PANTHER" id="PTHR11659:SF0">
    <property type="entry name" value="GLUTAMYL-TRNA(GLN) AMIDOTRANSFERASE SUBUNIT B, MITOCHONDRIAL"/>
    <property type="match status" value="1"/>
</dbReference>
<keyword evidence="3 7" id="KW-0547">Nucleotide-binding</keyword>
<dbReference type="NCBIfam" id="NF004012">
    <property type="entry name" value="PRK05477.1-2"/>
    <property type="match status" value="1"/>
</dbReference>
<dbReference type="GO" id="GO:0030956">
    <property type="term" value="C:glutamyl-tRNA(Gln) amidotransferase complex"/>
    <property type="evidence" value="ECO:0007669"/>
    <property type="project" value="UniProtKB-UniRule"/>
</dbReference>
<dbReference type="SUPFAM" id="SSF89095">
    <property type="entry name" value="GatB/YqeY motif"/>
    <property type="match status" value="1"/>
</dbReference>
<comment type="similarity">
    <text evidence="1 7">Belongs to the GatB/GatE family. GatB subfamily.</text>
</comment>
<dbReference type="InterPro" id="IPR003789">
    <property type="entry name" value="Asn/Gln_tRNA_amidoTrase-B-like"/>
</dbReference>
<sequence>MLIPSTKYLLRPKVKTIIISSRISSFSSTATTKNTGLKYFPIIGLEIHAQLNCKQKLFSASNAKWDQKENTQISFFDLALPGSLPVLNPEALSTAARAVLSLNCTLSKVSKFVRKHYFYPDQPSGYQITQSEHPIGKNGYVELLVEDGISESKTIEISQIQLEQDTAKTIYDAIPGYGLIDFNRAGVGLIEIVTRPQIRSAQEAEIFLKKLSQILQISGASKALMEEGSLRCDVNISLSHMDENNSFIFGTRVEIKNLNSLKSVTGAIEAEIQRQTKCLMKNEQILPETRTFNPIDKTTSRSRNKESAPDYRFMPENDVPVVIIDEKWIQAVKNTIPELPDSIRSRLKSVGLSTEEVGVLLKYPESVKFFDKTIALGSDPHKAFSWISRDIFGIFNYHGKKFSSEMNITPATLNELISAVNESKLTAKMAKKILISKFEGDERRVMEIAKANNWVVVENVDDSLVDLCKTILESHAKEVQMYNEKGNKRIMGFFVSQGIEKSNGTAKPQNLAKIFAQLLNK</sequence>
<organism evidence="9 10">
    <name type="scientific">Smittium megazygosporum</name>
    <dbReference type="NCBI Taxonomy" id="133381"/>
    <lineage>
        <taxon>Eukaryota</taxon>
        <taxon>Fungi</taxon>
        <taxon>Fungi incertae sedis</taxon>
        <taxon>Zoopagomycota</taxon>
        <taxon>Kickxellomycotina</taxon>
        <taxon>Harpellomycetes</taxon>
        <taxon>Harpellales</taxon>
        <taxon>Legeriomycetaceae</taxon>
        <taxon>Smittium</taxon>
    </lineage>
</organism>
<dbReference type="STRING" id="133381.A0A2T9ZI78"/>